<organism evidence="1 2">
    <name type="scientific">Brachionus plicatilis</name>
    <name type="common">Marine rotifer</name>
    <name type="synonym">Brachionus muelleri</name>
    <dbReference type="NCBI Taxonomy" id="10195"/>
    <lineage>
        <taxon>Eukaryota</taxon>
        <taxon>Metazoa</taxon>
        <taxon>Spiralia</taxon>
        <taxon>Gnathifera</taxon>
        <taxon>Rotifera</taxon>
        <taxon>Eurotatoria</taxon>
        <taxon>Monogononta</taxon>
        <taxon>Pseudotrocha</taxon>
        <taxon>Ploima</taxon>
        <taxon>Brachionidae</taxon>
        <taxon>Brachionus</taxon>
    </lineage>
</organism>
<proteinExistence type="predicted"/>
<accession>A0A3M7PLE9</accession>
<dbReference type="EMBL" id="REGN01009984">
    <property type="protein sequence ID" value="RMZ99946.1"/>
    <property type="molecule type" value="Genomic_DNA"/>
</dbReference>
<comment type="caution">
    <text evidence="1">The sequence shown here is derived from an EMBL/GenBank/DDBJ whole genome shotgun (WGS) entry which is preliminary data.</text>
</comment>
<dbReference type="Proteomes" id="UP000276133">
    <property type="component" value="Unassembled WGS sequence"/>
</dbReference>
<dbReference type="AlphaFoldDB" id="A0A3M7PLE9"/>
<gene>
    <name evidence="1" type="ORF">BpHYR1_015957</name>
</gene>
<reference evidence="1 2" key="1">
    <citation type="journal article" date="2018" name="Sci. Rep.">
        <title>Genomic signatures of local adaptation to the degree of environmental predictability in rotifers.</title>
        <authorList>
            <person name="Franch-Gras L."/>
            <person name="Hahn C."/>
            <person name="Garcia-Roger E.M."/>
            <person name="Carmona M.J."/>
            <person name="Serra M."/>
            <person name="Gomez A."/>
        </authorList>
    </citation>
    <scope>NUCLEOTIDE SEQUENCE [LARGE SCALE GENOMIC DNA]</scope>
    <source>
        <strain evidence="1">HYR1</strain>
    </source>
</reference>
<keyword evidence="2" id="KW-1185">Reference proteome</keyword>
<evidence type="ECO:0000313" key="2">
    <source>
        <dbReference type="Proteomes" id="UP000276133"/>
    </source>
</evidence>
<evidence type="ECO:0000313" key="1">
    <source>
        <dbReference type="EMBL" id="RMZ99946.1"/>
    </source>
</evidence>
<name>A0A3M7PLE9_BRAPC</name>
<protein>
    <submittedName>
        <fullName evidence="1">Uncharacterized protein</fullName>
    </submittedName>
</protein>
<sequence>MLGHLKKEHAMELGYQHKILNSELFNLNFNPNFILFIFESKFNFFDKLINHRKYFLLTGGRPKLRFFSNFCTKIGKNLIVSNIFYFSLFLDVLRNLRFLRTKNILNN</sequence>